<dbReference type="PANTHER" id="PTHR30438">
    <property type="entry name" value="36 KDA ANTIGEN-RELATED"/>
    <property type="match status" value="1"/>
</dbReference>
<dbReference type="EMBL" id="JBDJNQ010000005">
    <property type="protein sequence ID" value="MEN5377921.1"/>
    <property type="molecule type" value="Genomic_DNA"/>
</dbReference>
<dbReference type="RefSeq" id="WP_132772540.1">
    <property type="nucleotide sequence ID" value="NZ_JAOQNK010000001.1"/>
</dbReference>
<evidence type="ECO:0000313" key="3">
    <source>
        <dbReference type="Proteomes" id="UP001409291"/>
    </source>
</evidence>
<keyword evidence="3" id="KW-1185">Reference proteome</keyword>
<dbReference type="Gene3D" id="1.10.287.470">
    <property type="entry name" value="Helix hairpin bin"/>
    <property type="match status" value="1"/>
</dbReference>
<dbReference type="Gene3D" id="2.40.50.100">
    <property type="match status" value="1"/>
</dbReference>
<evidence type="ECO:0000313" key="2">
    <source>
        <dbReference type="EMBL" id="MEN5377921.1"/>
    </source>
</evidence>
<accession>A0ABV0BT62</accession>
<evidence type="ECO:0000256" key="1">
    <source>
        <dbReference type="SAM" id="Coils"/>
    </source>
</evidence>
<gene>
    <name evidence="2" type="ORF">ABE541_11650</name>
</gene>
<dbReference type="PANTHER" id="PTHR30438:SF2">
    <property type="entry name" value="MEMBRANE PROTEIN"/>
    <property type="match status" value="1"/>
</dbReference>
<protein>
    <submittedName>
        <fullName evidence="2">Biotin/lipoyl-binding protein</fullName>
    </submittedName>
</protein>
<dbReference type="SUPFAM" id="SSF111369">
    <property type="entry name" value="HlyD-like secretion proteins"/>
    <property type="match status" value="1"/>
</dbReference>
<comment type="caution">
    <text evidence="2">The sequence shown here is derived from an EMBL/GenBank/DDBJ whole genome shotgun (WGS) entry which is preliminary data.</text>
</comment>
<dbReference type="Proteomes" id="UP001409291">
    <property type="component" value="Unassembled WGS sequence"/>
</dbReference>
<feature type="coiled-coil region" evidence="1">
    <location>
        <begin position="94"/>
        <end position="128"/>
    </location>
</feature>
<organism evidence="2 3">
    <name type="scientific">Sphingobacterium kitahiroshimense</name>
    <dbReference type="NCBI Taxonomy" id="470446"/>
    <lineage>
        <taxon>Bacteria</taxon>
        <taxon>Pseudomonadati</taxon>
        <taxon>Bacteroidota</taxon>
        <taxon>Sphingobacteriia</taxon>
        <taxon>Sphingobacteriales</taxon>
        <taxon>Sphingobacteriaceae</taxon>
        <taxon>Sphingobacterium</taxon>
    </lineage>
</organism>
<dbReference type="PROSITE" id="PS51257">
    <property type="entry name" value="PROKAR_LIPOPROTEIN"/>
    <property type="match status" value="1"/>
</dbReference>
<reference evidence="2 3" key="1">
    <citation type="submission" date="2024-04" db="EMBL/GenBank/DDBJ databases">
        <title>WGS of bacteria from Torrens River.</title>
        <authorList>
            <person name="Wyrsch E.R."/>
            <person name="Drigo B."/>
        </authorList>
    </citation>
    <scope>NUCLEOTIDE SEQUENCE [LARGE SCALE GENOMIC DNA]</scope>
    <source>
        <strain evidence="2 3">TWI391</strain>
    </source>
</reference>
<sequence>MRKYISILGIAALMQSCSNEAPLKNTFEGKIERDQIAVTTKIPGKIHQILVSEGDVVQAGDTLMILEFPEVEAKSIQAKGALESAEAQYKMAVKGATDNQLKQLRAKRDGLREQFEFAQKSLNRMQNLIKDSLVAQQQYDEVYMKFQGAKNQYLAVQAELADAENGARIEQQKMALGQKERAIGAVSEVDVATKERFIIAPQNMTIETINLKVGELALAGYSLISGYLVDGTYFRVTIPEKQLHNLTVGSKQQLSFPYLENKKIEAEVVSIKTLSSYANIATAYPDFEQQESLFEVKLKPVQKDGSDKLLTKATFILHLDNTK</sequence>
<proteinExistence type="predicted"/>
<keyword evidence="1" id="KW-0175">Coiled coil</keyword>
<name>A0ABV0BT62_9SPHI</name>